<dbReference type="Proteomes" id="UP000095280">
    <property type="component" value="Unplaced"/>
</dbReference>
<dbReference type="WBParaSite" id="maker-unitig_41971-snap-gene-0.2-mRNA-1">
    <property type="protein sequence ID" value="maker-unitig_41971-snap-gene-0.2-mRNA-1"/>
    <property type="gene ID" value="maker-unitig_41971-snap-gene-0.2"/>
</dbReference>
<organism evidence="1 2">
    <name type="scientific">Macrostomum lignano</name>
    <dbReference type="NCBI Taxonomy" id="282301"/>
    <lineage>
        <taxon>Eukaryota</taxon>
        <taxon>Metazoa</taxon>
        <taxon>Spiralia</taxon>
        <taxon>Lophotrochozoa</taxon>
        <taxon>Platyhelminthes</taxon>
        <taxon>Rhabditophora</taxon>
        <taxon>Macrostomorpha</taxon>
        <taxon>Macrostomida</taxon>
        <taxon>Macrostomidae</taxon>
        <taxon>Macrostomum</taxon>
    </lineage>
</organism>
<name>A0A1I8FNG0_9PLAT</name>
<protein>
    <submittedName>
        <fullName evidence="2">Ig-like domain-containing protein</fullName>
    </submittedName>
</protein>
<keyword evidence="1" id="KW-1185">Reference proteome</keyword>
<dbReference type="AlphaFoldDB" id="A0A1I8FNG0"/>
<reference evidence="2" key="1">
    <citation type="submission" date="2016-11" db="UniProtKB">
        <authorList>
            <consortium name="WormBaseParasite"/>
        </authorList>
    </citation>
    <scope>IDENTIFICATION</scope>
</reference>
<accession>A0A1I8FNG0</accession>
<evidence type="ECO:0000313" key="2">
    <source>
        <dbReference type="WBParaSite" id="maker-unitig_41971-snap-gene-0.2-mRNA-1"/>
    </source>
</evidence>
<sequence length="259" mass="28440">PGRSQALRANRFETKFQAVKQTALPGCLHGMAAEARRKNDPLRQALGVVQITMECPDYPGEIMVLCEYLERAGAKIHNCELAWFQRVPAIPAMGFAVYQWLPPGPRLPGVSTFTPILADCFGGYAAARSRHRRTNGGLAESAAWPAAVPSMAIIYGYPGNNSRASQMPPALMCFRPTRQTPEQFSHRANRWLLRIRPARHYFYTDANESAGLDGRSSVQRITDQAGRLQQTEKSDGASFTCSLTEAEAAAASINDGQIE</sequence>
<proteinExistence type="predicted"/>
<evidence type="ECO:0000313" key="1">
    <source>
        <dbReference type="Proteomes" id="UP000095280"/>
    </source>
</evidence>